<keyword evidence="5 8" id="KW-0808">Transferase</keyword>
<dbReference type="PANTHER" id="PTHR21225">
    <property type="entry name" value="PHOSPHO-2-DEHYDRO-3-DEOXYHEPTONATE ALDOLASE DAHP SYNTHETASE"/>
    <property type="match status" value="1"/>
</dbReference>
<evidence type="ECO:0000313" key="11">
    <source>
        <dbReference type="EMBL" id="GHC73300.1"/>
    </source>
</evidence>
<dbReference type="EC" id="2.5.1.54" evidence="8"/>
<dbReference type="InterPro" id="IPR006218">
    <property type="entry name" value="DAHP1/KDSA"/>
</dbReference>
<proteinExistence type="inferred from homology"/>
<dbReference type="InterPro" id="IPR013785">
    <property type="entry name" value="Aldolase_TIM"/>
</dbReference>
<dbReference type="NCBIfam" id="TIGR00034">
    <property type="entry name" value="aroFGH"/>
    <property type="match status" value="1"/>
</dbReference>
<comment type="pathway">
    <text evidence="2 8">Metabolic intermediate biosynthesis; chorismate biosynthesis; chorismate from D-erythrose 4-phosphate and phosphoenolpyruvate: step 1/7.</text>
</comment>
<dbReference type="Pfam" id="PF00793">
    <property type="entry name" value="DAHP_synth_1"/>
    <property type="match status" value="1"/>
</dbReference>
<comment type="function">
    <text evidence="1 8">Stereospecific condensation of phosphoenolpyruvate (PEP) and D-erythrose-4-phosphate (E4P) giving rise to 3-deoxy-D-arabino-heptulosonate-7-phosphate (DAHP).</text>
</comment>
<evidence type="ECO:0000256" key="1">
    <source>
        <dbReference type="ARBA" id="ARBA00003726"/>
    </source>
</evidence>
<dbReference type="SUPFAM" id="SSF51569">
    <property type="entry name" value="Aldolase"/>
    <property type="match status" value="1"/>
</dbReference>
<dbReference type="InterPro" id="IPR006219">
    <property type="entry name" value="DAHP_synth_1"/>
</dbReference>
<feature type="region of interest" description="Disordered" evidence="9">
    <location>
        <begin position="1"/>
        <end position="23"/>
    </location>
</feature>
<dbReference type="PIRSF" id="PIRSF001361">
    <property type="entry name" value="DAHP_synthase"/>
    <property type="match status" value="1"/>
</dbReference>
<comment type="similarity">
    <text evidence="3 8">Belongs to the class-I DAHP synthase family.</text>
</comment>
<keyword evidence="4 8" id="KW-0028">Amino-acid biosynthesis</keyword>
<dbReference type="EMBL" id="BMYK01000002">
    <property type="protein sequence ID" value="GHC73300.1"/>
    <property type="molecule type" value="Genomic_DNA"/>
</dbReference>
<dbReference type="Gene3D" id="3.20.20.70">
    <property type="entry name" value="Aldolase class I"/>
    <property type="match status" value="1"/>
</dbReference>
<feature type="domain" description="DAHP synthetase I/KDSA" evidence="10">
    <location>
        <begin position="65"/>
        <end position="358"/>
    </location>
</feature>
<evidence type="ECO:0000256" key="7">
    <source>
        <dbReference type="ARBA" id="ARBA00047508"/>
    </source>
</evidence>
<accession>A0ABQ3FY86</accession>
<evidence type="ECO:0000256" key="6">
    <source>
        <dbReference type="ARBA" id="ARBA00023141"/>
    </source>
</evidence>
<name>A0ABQ3FY86_9BURK</name>
<keyword evidence="6 8" id="KW-0057">Aromatic amino acid biosynthesis</keyword>
<evidence type="ECO:0000256" key="3">
    <source>
        <dbReference type="ARBA" id="ARBA00007985"/>
    </source>
</evidence>
<evidence type="ECO:0000259" key="10">
    <source>
        <dbReference type="Pfam" id="PF00793"/>
    </source>
</evidence>
<evidence type="ECO:0000256" key="9">
    <source>
        <dbReference type="SAM" id="MobiDB-lite"/>
    </source>
</evidence>
<keyword evidence="12" id="KW-1185">Reference proteome</keyword>
<gene>
    <name evidence="11" type="primary">aroG</name>
    <name evidence="11" type="ORF">GCM10007320_09810</name>
</gene>
<protein>
    <recommendedName>
        <fullName evidence="8">Phospho-2-dehydro-3-deoxyheptonate aldolase</fullName>
        <ecNumber evidence="8">2.5.1.54</ecNumber>
    </recommendedName>
</protein>
<dbReference type="NCBIfam" id="NF009396">
    <property type="entry name" value="PRK12756.1"/>
    <property type="match status" value="1"/>
</dbReference>
<evidence type="ECO:0000313" key="12">
    <source>
        <dbReference type="Proteomes" id="UP000626210"/>
    </source>
</evidence>
<sequence length="377" mass="41041">MTRIDDPTHDQEAGARDSTQDTTRIDDVRISAVRPLISPALLLDELPVPPAVQTLVEQSRLAIADILHGRDDRLVVVTGPCSIHDHGQAMAYAQHLKALQPKVEKELLLVMRVYFEKPRTTVGWKGYINDPRLDGSFRINEGLRKARELLLEIGALGLPTGNEFLDLLSPQYIADLIAWGAIGARTTESQSHRQLASGSSCPIGFKNGTDGGVQIAADAMVAARAPHAFMGMTKMGQAAIFETRGNPDCHVILRGGNKGPNYEAEHVDAACAVLKKAGLREQLMVDCSHANSSKQHARQIVVAEDVARRIAAGERRITGLMIESHLEEGRQDLKPGEPLRYGVSVTDACIGWAQTEPVLRQLAEAVRQRRSGGPAKM</sequence>
<organism evidence="11 12">
    <name type="scientific">Pseudorhodoferax aquiterrae</name>
    <dbReference type="NCBI Taxonomy" id="747304"/>
    <lineage>
        <taxon>Bacteria</taxon>
        <taxon>Pseudomonadati</taxon>
        <taxon>Pseudomonadota</taxon>
        <taxon>Betaproteobacteria</taxon>
        <taxon>Burkholderiales</taxon>
        <taxon>Comamonadaceae</taxon>
    </lineage>
</organism>
<evidence type="ECO:0000256" key="2">
    <source>
        <dbReference type="ARBA" id="ARBA00004688"/>
    </source>
</evidence>
<dbReference type="PANTHER" id="PTHR21225:SF12">
    <property type="entry name" value="PHOSPHO-2-DEHYDRO-3-DEOXYHEPTONATE ALDOLASE, TYROSINE-INHIBITED"/>
    <property type="match status" value="1"/>
</dbReference>
<dbReference type="NCBIfam" id="NF009395">
    <property type="entry name" value="PRK12755.1"/>
    <property type="match status" value="1"/>
</dbReference>
<reference evidence="12" key="1">
    <citation type="journal article" date="2019" name="Int. J. Syst. Evol. Microbiol.">
        <title>The Global Catalogue of Microorganisms (GCM) 10K type strain sequencing project: providing services to taxonomists for standard genome sequencing and annotation.</title>
        <authorList>
            <consortium name="The Broad Institute Genomics Platform"/>
            <consortium name="The Broad Institute Genome Sequencing Center for Infectious Disease"/>
            <person name="Wu L."/>
            <person name="Ma J."/>
        </authorList>
    </citation>
    <scope>NUCLEOTIDE SEQUENCE [LARGE SCALE GENOMIC DNA]</scope>
    <source>
        <strain evidence="12">KCTC 23314</strain>
    </source>
</reference>
<dbReference type="RefSeq" id="WP_189685830.1">
    <property type="nucleotide sequence ID" value="NZ_BMYK01000002.1"/>
</dbReference>
<evidence type="ECO:0000256" key="5">
    <source>
        <dbReference type="ARBA" id="ARBA00022679"/>
    </source>
</evidence>
<evidence type="ECO:0000256" key="4">
    <source>
        <dbReference type="ARBA" id="ARBA00022605"/>
    </source>
</evidence>
<dbReference type="Proteomes" id="UP000626210">
    <property type="component" value="Unassembled WGS sequence"/>
</dbReference>
<comment type="catalytic activity">
    <reaction evidence="7 8">
        <text>D-erythrose 4-phosphate + phosphoenolpyruvate + H2O = 7-phospho-2-dehydro-3-deoxy-D-arabino-heptonate + phosphate</text>
        <dbReference type="Rhea" id="RHEA:14717"/>
        <dbReference type="ChEBI" id="CHEBI:15377"/>
        <dbReference type="ChEBI" id="CHEBI:16897"/>
        <dbReference type="ChEBI" id="CHEBI:43474"/>
        <dbReference type="ChEBI" id="CHEBI:58394"/>
        <dbReference type="ChEBI" id="CHEBI:58702"/>
        <dbReference type="EC" id="2.5.1.54"/>
    </reaction>
</comment>
<evidence type="ECO:0000256" key="8">
    <source>
        <dbReference type="PIRNR" id="PIRNR001361"/>
    </source>
</evidence>
<comment type="caution">
    <text evidence="11">The sequence shown here is derived from an EMBL/GenBank/DDBJ whole genome shotgun (WGS) entry which is preliminary data.</text>
</comment>